<evidence type="ECO:0000313" key="2">
    <source>
        <dbReference type="Proteomes" id="UP001431783"/>
    </source>
</evidence>
<name>A0AAW1TNY9_9CUCU</name>
<protein>
    <submittedName>
        <fullName evidence="1">Uncharacterized protein</fullName>
    </submittedName>
</protein>
<proteinExistence type="predicted"/>
<organism evidence="1 2">
    <name type="scientific">Henosepilachna vigintioctopunctata</name>
    <dbReference type="NCBI Taxonomy" id="420089"/>
    <lineage>
        <taxon>Eukaryota</taxon>
        <taxon>Metazoa</taxon>
        <taxon>Ecdysozoa</taxon>
        <taxon>Arthropoda</taxon>
        <taxon>Hexapoda</taxon>
        <taxon>Insecta</taxon>
        <taxon>Pterygota</taxon>
        <taxon>Neoptera</taxon>
        <taxon>Endopterygota</taxon>
        <taxon>Coleoptera</taxon>
        <taxon>Polyphaga</taxon>
        <taxon>Cucujiformia</taxon>
        <taxon>Coccinelloidea</taxon>
        <taxon>Coccinellidae</taxon>
        <taxon>Epilachninae</taxon>
        <taxon>Epilachnini</taxon>
        <taxon>Henosepilachna</taxon>
    </lineage>
</organism>
<dbReference type="Proteomes" id="UP001431783">
    <property type="component" value="Unassembled WGS sequence"/>
</dbReference>
<dbReference type="AlphaFoldDB" id="A0AAW1TNY9"/>
<comment type="caution">
    <text evidence="1">The sequence shown here is derived from an EMBL/GenBank/DDBJ whole genome shotgun (WGS) entry which is preliminary data.</text>
</comment>
<reference evidence="1 2" key="1">
    <citation type="submission" date="2023-03" db="EMBL/GenBank/DDBJ databases">
        <title>Genome insight into feeding habits of ladybird beetles.</title>
        <authorList>
            <person name="Li H.-S."/>
            <person name="Huang Y.-H."/>
            <person name="Pang H."/>
        </authorList>
    </citation>
    <scope>NUCLEOTIDE SEQUENCE [LARGE SCALE GENOMIC DNA]</scope>
    <source>
        <strain evidence="1">SYSU_2023b</strain>
        <tissue evidence="1">Whole body</tissue>
    </source>
</reference>
<gene>
    <name evidence="1" type="ORF">WA026_003483</name>
</gene>
<accession>A0AAW1TNY9</accession>
<keyword evidence="2" id="KW-1185">Reference proteome</keyword>
<evidence type="ECO:0000313" key="1">
    <source>
        <dbReference type="EMBL" id="KAK9869747.1"/>
    </source>
</evidence>
<dbReference type="EMBL" id="JARQZJ010000001">
    <property type="protein sequence ID" value="KAK9869747.1"/>
    <property type="molecule type" value="Genomic_DNA"/>
</dbReference>
<sequence length="68" mass="7886">MKGLMEKSSVGEVSLMRLKVNKVQYLQSFMFCPCLEFNQFKTPMIRELFDTSLVKSRGLVFEVKEASM</sequence>